<evidence type="ECO:0000256" key="1">
    <source>
        <dbReference type="SAM" id="MobiDB-lite"/>
    </source>
</evidence>
<reference evidence="2" key="1">
    <citation type="journal article" date="2019" name="Environ. Microbiol.">
        <title>Fungal ecological strategies reflected in gene transcription - a case study of two litter decomposers.</title>
        <authorList>
            <person name="Barbi F."/>
            <person name="Kohler A."/>
            <person name="Barry K."/>
            <person name="Baskaran P."/>
            <person name="Daum C."/>
            <person name="Fauchery L."/>
            <person name="Ihrmark K."/>
            <person name="Kuo A."/>
            <person name="LaButti K."/>
            <person name="Lipzen A."/>
            <person name="Morin E."/>
            <person name="Grigoriev I.V."/>
            <person name="Henrissat B."/>
            <person name="Lindahl B."/>
            <person name="Martin F."/>
        </authorList>
    </citation>
    <scope>NUCLEOTIDE SEQUENCE</scope>
    <source>
        <strain evidence="2">JB14</strain>
    </source>
</reference>
<dbReference type="AlphaFoldDB" id="A0A6A4GGI7"/>
<dbReference type="Proteomes" id="UP000799118">
    <property type="component" value="Unassembled WGS sequence"/>
</dbReference>
<accession>A0A6A4GGI7</accession>
<dbReference type="OrthoDB" id="3055569at2759"/>
<feature type="region of interest" description="Disordered" evidence="1">
    <location>
        <begin position="202"/>
        <end position="233"/>
    </location>
</feature>
<gene>
    <name evidence="2" type="ORF">BT96DRAFT_950587</name>
</gene>
<evidence type="ECO:0000313" key="2">
    <source>
        <dbReference type="EMBL" id="KAE9384405.1"/>
    </source>
</evidence>
<evidence type="ECO:0000313" key="3">
    <source>
        <dbReference type="Proteomes" id="UP000799118"/>
    </source>
</evidence>
<dbReference type="EMBL" id="ML770152">
    <property type="protein sequence ID" value="KAE9384405.1"/>
    <property type="molecule type" value="Genomic_DNA"/>
</dbReference>
<organism evidence="2 3">
    <name type="scientific">Gymnopus androsaceus JB14</name>
    <dbReference type="NCBI Taxonomy" id="1447944"/>
    <lineage>
        <taxon>Eukaryota</taxon>
        <taxon>Fungi</taxon>
        <taxon>Dikarya</taxon>
        <taxon>Basidiomycota</taxon>
        <taxon>Agaricomycotina</taxon>
        <taxon>Agaricomycetes</taxon>
        <taxon>Agaricomycetidae</taxon>
        <taxon>Agaricales</taxon>
        <taxon>Marasmiineae</taxon>
        <taxon>Omphalotaceae</taxon>
        <taxon>Gymnopus</taxon>
    </lineage>
</organism>
<sequence>MTTPIPKFSGDPDDPTRPVDFLQEFELRMTELVTPRADLVKRVKLYFPVGSRAAEWYRDTLTDVQCNGNWEDFETLFNVKFPSQEKEQKSKKMYRDELTKLTITHEQLLTLHESTNQPYHKWYADKALVLATGASIRNTDSMISTVWQKLPYAMKKVVDEDTEDWEKFTKAIKDAEHELESRKPTPLIVPETPRTKLANTLAATRLERPTSPTPNRYRSNPSGGRSYSGAHPRRNWAQLNDEQKEALQRNVEAKVQHPNTAAGIAAWMDEARSWAIRNGPDPQLSELTVMPLKPGTRPICTGECFKCRQQSHGQGAPCPNPNEIPILEGSWRAYCQSQLGSYR</sequence>
<name>A0A6A4GGI7_9AGAR</name>
<feature type="compositionally biased region" description="Polar residues" evidence="1">
    <location>
        <begin position="213"/>
        <end position="225"/>
    </location>
</feature>
<proteinExistence type="predicted"/>
<keyword evidence="3" id="KW-1185">Reference proteome</keyword>
<protein>
    <submittedName>
        <fullName evidence="2">Uncharacterized protein</fullName>
    </submittedName>
</protein>